<proteinExistence type="predicted"/>
<evidence type="ECO:0000256" key="1">
    <source>
        <dbReference type="SAM" id="MobiDB-lite"/>
    </source>
</evidence>
<feature type="region of interest" description="Disordered" evidence="1">
    <location>
        <begin position="721"/>
        <end position="744"/>
    </location>
</feature>
<dbReference type="EMBL" id="MK174290">
    <property type="protein sequence ID" value="QBZ81022.1"/>
    <property type="molecule type" value="Genomic_DNA"/>
</dbReference>
<evidence type="ECO:0000313" key="3">
    <source>
        <dbReference type="EMBL" id="QBZ81022.1"/>
    </source>
</evidence>
<feature type="compositionally biased region" description="Basic and acidic residues" evidence="1">
    <location>
        <begin position="240"/>
        <end position="249"/>
    </location>
</feature>
<gene>
    <name evidence="3" type="ORF">pclt_cds_426</name>
</gene>
<feature type="transmembrane region" description="Helical" evidence="2">
    <location>
        <begin position="784"/>
        <end position="806"/>
    </location>
</feature>
<evidence type="ECO:0000313" key="4">
    <source>
        <dbReference type="Proteomes" id="UP001237152"/>
    </source>
</evidence>
<feature type="region of interest" description="Disordered" evidence="1">
    <location>
        <begin position="355"/>
        <end position="374"/>
    </location>
</feature>
<feature type="region of interest" description="Disordered" evidence="1">
    <location>
        <begin position="202"/>
        <end position="287"/>
    </location>
</feature>
<accession>A0A4D6EHW2</accession>
<name>A0A4D6EHW2_9VIRU</name>
<protein>
    <submittedName>
        <fullName evidence="3">Uncharacterized protein</fullName>
    </submittedName>
</protein>
<keyword evidence="2" id="KW-1133">Transmembrane helix</keyword>
<evidence type="ECO:0000256" key="2">
    <source>
        <dbReference type="SAM" id="Phobius"/>
    </source>
</evidence>
<keyword evidence="2" id="KW-0472">Membrane</keyword>
<feature type="compositionally biased region" description="Basic residues" evidence="1">
    <location>
        <begin position="727"/>
        <end position="741"/>
    </location>
</feature>
<feature type="compositionally biased region" description="Acidic residues" evidence="1">
    <location>
        <begin position="252"/>
        <end position="262"/>
    </location>
</feature>
<keyword evidence="2" id="KW-0812">Transmembrane</keyword>
<organism evidence="3 4">
    <name type="scientific">Pandoravirus celtis</name>
    <dbReference type="NCBI Taxonomy" id="2568002"/>
    <lineage>
        <taxon>Viruses</taxon>
        <taxon>Pandoravirus</taxon>
    </lineage>
</organism>
<dbReference type="Proteomes" id="UP001237152">
    <property type="component" value="Segment"/>
</dbReference>
<reference evidence="3" key="1">
    <citation type="journal article" date="2019" name="Front. Microbiol.">
        <title>Pandoravirus Celtis Illustrates the Microevolution Processes at Work in the Giant Pandoraviridae Genomes.</title>
        <authorList>
            <person name="Legendre M."/>
            <person name="Alempic J.M."/>
            <person name="Philippe N."/>
            <person name="Lartigue A."/>
            <person name="Jeudy S."/>
            <person name="Poirot O."/>
            <person name="Ta N.T."/>
            <person name="Nin S."/>
            <person name="Coute Y."/>
            <person name="Abergel C."/>
            <person name="Claverie J.M."/>
        </authorList>
    </citation>
    <scope>NUCLEOTIDE SEQUENCE</scope>
</reference>
<sequence>MFAPPSTDPFAALTDVVEVSLPAILSDAAQPRALAGPRGAPDVPYVDTEWPRDEARLLPRYQFLVSLADAIHPSAAINASSVSSAIGLVDPVTRAPVISRAAADAARNAVDRFDMRGARAVLTEGVLEYARGVEADARAALARLNQRFNEADPARRAPPTPPRVAQVPPVALLQQPSRPVAQQPVAPLRLPIGVQRAVAPLLGRRPPAERPTPAAAAGPPPRPAWRSALGRLLPGPSARLRTEQRRPPEQPETQEEEEEEEEPLIKRRRRAPSPGSRISPLPAERGDLSGSLAAAEQDDDLLLAALLEEEEEQPTPSIRSPSFGARGWNLAAAVATAARQPPPSTQTVEYLPSVLPRAPTTPQPVQGERQREQEPWTIDTSIQVVAPAVLRRAIDADIVRQEAQRAHALADSIRDGYAARIAAGDAEAAADRALHLDDLAAYLEASAAGARRRPEPFDAAYWYRVVAAGGSGPLGPASQLAEARGVIGPYATPEDAAADASLLGFNADEAVMDAVLAWVLTMDILRLTQPATTIFQVQRPRDERDPNAPRQLGARIDPGVERWVTAVVAARPLDALAQTGALAVLAWDRAVNGRARRVGVRDVFCPDRDRPCAVVAAYETATPDDARVLEQALVARAPPPNVPTAVGEIVDAARVLYPGAAVSVAPNRDGSAVVVTVRLPVPLADADRDRLLDLVRTAYGVVAATGAPIDTEASRIVGIDASEAPSPRRRPLSPHPHPRHCQRTERGRLLWTPFSCFIEKKRNQNQKTKPKNKNGYTRTRLVRLFAPLGVAGALCAVGSLFLCFSFF</sequence>